<organism evidence="2 3">
    <name type="scientific">Burkholderia pseudomallei (strain 1710b)</name>
    <dbReference type="NCBI Taxonomy" id="320372"/>
    <lineage>
        <taxon>Bacteria</taxon>
        <taxon>Pseudomonadati</taxon>
        <taxon>Pseudomonadota</taxon>
        <taxon>Betaproteobacteria</taxon>
        <taxon>Burkholderiales</taxon>
        <taxon>Burkholderiaceae</taxon>
        <taxon>Burkholderia</taxon>
        <taxon>pseudomallei group</taxon>
    </lineage>
</organism>
<dbReference type="Proteomes" id="UP000002700">
    <property type="component" value="Chromosome II"/>
</dbReference>
<dbReference type="AlphaFoldDB" id="Q3JME1"/>
<dbReference type="HOGENOM" id="CLU_2286188_0_0_4"/>
<evidence type="ECO:0000313" key="3">
    <source>
        <dbReference type="Proteomes" id="UP000002700"/>
    </source>
</evidence>
<name>Q3JME1_BURP1</name>
<dbReference type="EMBL" id="CP000125">
    <property type="protein sequence ID" value="ABA51995.1"/>
    <property type="molecule type" value="Genomic_DNA"/>
</dbReference>
<evidence type="ECO:0000313" key="2">
    <source>
        <dbReference type="EMBL" id="ABA51995.1"/>
    </source>
</evidence>
<dbReference type="EnsemblBacteria" id="ABA51995">
    <property type="protein sequence ID" value="ABA51995"/>
    <property type="gene ID" value="BURPS1710b_A0103"/>
</dbReference>
<dbReference type="KEGG" id="bpm:BURPS1710b_A0103"/>
<reference evidence="2 3" key="1">
    <citation type="submission" date="2005-09" db="EMBL/GenBank/DDBJ databases">
        <authorList>
            <person name="Woods D.E."/>
            <person name="Nierman W.C."/>
        </authorList>
    </citation>
    <scope>NUCLEOTIDE SEQUENCE [LARGE SCALE GENOMIC DNA]</scope>
    <source>
        <strain evidence="2 3">1710b</strain>
    </source>
</reference>
<evidence type="ECO:0000256" key="1">
    <source>
        <dbReference type="SAM" id="MobiDB-lite"/>
    </source>
</evidence>
<feature type="region of interest" description="Disordered" evidence="1">
    <location>
        <begin position="1"/>
        <end position="29"/>
    </location>
</feature>
<proteinExistence type="predicted"/>
<protein>
    <submittedName>
        <fullName evidence="2">Uncharacterized protein</fullName>
    </submittedName>
</protein>
<sequence length="101" mass="11708">MSQSARTTRMPRREGRRPCGRRRRSLNGEIDHDRAGLALPVLDAHPRAVVLPDLFEQRKRIVIIDEAHRLAGLKRVDRAEDRRVAKALRDTARVERIDRGR</sequence>
<gene>
    <name evidence="2" type="ordered locus">BURPS1710b_A0103</name>
</gene>
<accession>Q3JME1</accession>